<accession>A0A4P6LYD6</accession>
<evidence type="ECO:0000313" key="1">
    <source>
        <dbReference type="EMBL" id="QBE95957.1"/>
    </source>
</evidence>
<gene>
    <name evidence="1" type="ORF">PMF13cell1_01483</name>
</gene>
<name>A0A4P6LYD6_9FIRM</name>
<dbReference type="AlphaFoldDB" id="A0A4P6LYD6"/>
<organism evidence="1 2">
    <name type="scientific">Blautia producta</name>
    <dbReference type="NCBI Taxonomy" id="33035"/>
    <lineage>
        <taxon>Bacteria</taxon>
        <taxon>Bacillati</taxon>
        <taxon>Bacillota</taxon>
        <taxon>Clostridia</taxon>
        <taxon>Lachnospirales</taxon>
        <taxon>Lachnospiraceae</taxon>
        <taxon>Blautia</taxon>
    </lineage>
</organism>
<sequence length="55" mass="6427">MELTDIFLDSLCGNYCPKKIQHSLNLLELEIKRKKNFINQNCCQQIQNCRPLGIC</sequence>
<dbReference type="EMBL" id="CP035945">
    <property type="protein sequence ID" value="QBE95957.1"/>
    <property type="molecule type" value="Genomic_DNA"/>
</dbReference>
<reference evidence="1 2" key="1">
    <citation type="submission" date="2019-01" db="EMBL/GenBank/DDBJ databases">
        <title>PMF-metabolizing Aryl O-demethylase.</title>
        <authorList>
            <person name="Kim M."/>
        </authorList>
    </citation>
    <scope>NUCLEOTIDE SEQUENCE [LARGE SCALE GENOMIC DNA]</scope>
    <source>
        <strain evidence="1 2">PMF1</strain>
    </source>
</reference>
<proteinExistence type="predicted"/>
<protein>
    <submittedName>
        <fullName evidence="1">Uncharacterized protein</fullName>
    </submittedName>
</protein>
<evidence type="ECO:0000313" key="2">
    <source>
        <dbReference type="Proteomes" id="UP000289794"/>
    </source>
</evidence>
<dbReference type="Proteomes" id="UP000289794">
    <property type="component" value="Chromosome"/>
</dbReference>
<dbReference type="KEGG" id="bpro:PMF13cell1_01483"/>